<protein>
    <recommendedName>
        <fullName evidence="3">RNA polymerase subunit sigma-24</fullName>
    </recommendedName>
</protein>
<dbReference type="Gene3D" id="1.25.40.10">
    <property type="entry name" value="Tetratricopeptide repeat domain"/>
    <property type="match status" value="1"/>
</dbReference>
<reference evidence="1 2" key="1">
    <citation type="journal article" date="2019" name="Int. J. Syst. Evol. Microbiol.">
        <title>The Global Catalogue of Microorganisms (GCM) 10K type strain sequencing project: providing services to taxonomists for standard genome sequencing and annotation.</title>
        <authorList>
            <consortium name="The Broad Institute Genomics Platform"/>
            <consortium name="The Broad Institute Genome Sequencing Center for Infectious Disease"/>
            <person name="Wu L."/>
            <person name="Ma J."/>
        </authorList>
    </citation>
    <scope>NUCLEOTIDE SEQUENCE [LARGE SCALE GENOMIC DNA]</scope>
    <source>
        <strain evidence="1 2">JCM 16114</strain>
    </source>
</reference>
<dbReference type="RefSeq" id="WP_344494136.1">
    <property type="nucleotide sequence ID" value="NZ_BAAAQX010000050.1"/>
</dbReference>
<evidence type="ECO:0000313" key="2">
    <source>
        <dbReference type="Proteomes" id="UP001499843"/>
    </source>
</evidence>
<evidence type="ECO:0000313" key="1">
    <source>
        <dbReference type="EMBL" id="GAA2215402.1"/>
    </source>
</evidence>
<dbReference type="InterPro" id="IPR011990">
    <property type="entry name" value="TPR-like_helical_dom_sf"/>
</dbReference>
<dbReference type="EMBL" id="BAAAQX010000050">
    <property type="protein sequence ID" value="GAA2215402.1"/>
    <property type="molecule type" value="Genomic_DNA"/>
</dbReference>
<dbReference type="Proteomes" id="UP001499843">
    <property type="component" value="Unassembled WGS sequence"/>
</dbReference>
<organism evidence="1 2">
    <name type="scientific">Nonomuraea monospora</name>
    <dbReference type="NCBI Taxonomy" id="568818"/>
    <lineage>
        <taxon>Bacteria</taxon>
        <taxon>Bacillati</taxon>
        <taxon>Actinomycetota</taxon>
        <taxon>Actinomycetes</taxon>
        <taxon>Streptosporangiales</taxon>
        <taxon>Streptosporangiaceae</taxon>
        <taxon>Nonomuraea</taxon>
    </lineage>
</organism>
<sequence length="75" mass="8286">MVALNRAVAVAEVEGPEAALRVVEGIEAREYHLFHAVRAELLRRLGRQEEAGAAYEAAIARSGNEAEREFLRGRL</sequence>
<name>A0ABN3D1D4_9ACTN</name>
<accession>A0ABN3D1D4</accession>
<keyword evidence="2" id="KW-1185">Reference proteome</keyword>
<comment type="caution">
    <text evidence="1">The sequence shown here is derived from an EMBL/GenBank/DDBJ whole genome shotgun (WGS) entry which is preliminary data.</text>
</comment>
<dbReference type="PANTHER" id="PTHR47756">
    <property type="entry name" value="BLL6612 PROTEIN-RELATED"/>
    <property type="match status" value="1"/>
</dbReference>
<gene>
    <name evidence="1" type="ORF">GCM10009850_108700</name>
</gene>
<proteinExistence type="predicted"/>
<evidence type="ECO:0008006" key="3">
    <source>
        <dbReference type="Google" id="ProtNLM"/>
    </source>
</evidence>
<dbReference type="PANTHER" id="PTHR47756:SF2">
    <property type="entry name" value="BLL6612 PROTEIN"/>
    <property type="match status" value="1"/>
</dbReference>